<accession>A0AC34QM62</accession>
<dbReference type="Proteomes" id="UP000887576">
    <property type="component" value="Unplaced"/>
</dbReference>
<evidence type="ECO:0000313" key="1">
    <source>
        <dbReference type="Proteomes" id="UP000887576"/>
    </source>
</evidence>
<organism evidence="1 2">
    <name type="scientific">Panagrolaimus sp. JU765</name>
    <dbReference type="NCBI Taxonomy" id="591449"/>
    <lineage>
        <taxon>Eukaryota</taxon>
        <taxon>Metazoa</taxon>
        <taxon>Ecdysozoa</taxon>
        <taxon>Nematoda</taxon>
        <taxon>Chromadorea</taxon>
        <taxon>Rhabditida</taxon>
        <taxon>Tylenchina</taxon>
        <taxon>Panagrolaimomorpha</taxon>
        <taxon>Panagrolaimoidea</taxon>
        <taxon>Panagrolaimidae</taxon>
        <taxon>Panagrolaimus</taxon>
    </lineage>
</organism>
<name>A0AC34QM62_9BILA</name>
<dbReference type="WBParaSite" id="JU765_v2.g17558.t1">
    <property type="protein sequence ID" value="JU765_v2.g17558.t1"/>
    <property type="gene ID" value="JU765_v2.g17558"/>
</dbReference>
<evidence type="ECO:0000313" key="2">
    <source>
        <dbReference type="WBParaSite" id="JU765_v2.g17558.t1"/>
    </source>
</evidence>
<reference evidence="2" key="1">
    <citation type="submission" date="2022-11" db="UniProtKB">
        <authorList>
            <consortium name="WormBaseParasite"/>
        </authorList>
    </citation>
    <scope>IDENTIFICATION</scope>
</reference>
<sequence>MVQMKQNAIIFWKHKNEEIKNQIKTKLKQRRQQHQDRLQNTNAVIRNSDAHTCHTLFASTTKNSAMEKTIVETIRMNKSVNQAALKIPDAKQTNSSVRMANASMPV</sequence>
<protein>
    <submittedName>
        <fullName evidence="2">Uncharacterized protein</fullName>
    </submittedName>
</protein>
<proteinExistence type="predicted"/>